<accession>A0A4U1CFL7</accession>
<keyword evidence="2" id="KW-1185">Reference proteome</keyword>
<dbReference type="Proteomes" id="UP000307244">
    <property type="component" value="Unassembled WGS sequence"/>
</dbReference>
<dbReference type="GO" id="GO:0016740">
    <property type="term" value="F:transferase activity"/>
    <property type="evidence" value="ECO:0007669"/>
    <property type="project" value="UniProtKB-KW"/>
</dbReference>
<organism evidence="1 2">
    <name type="scientific">Pedobacter frigoris</name>
    <dbReference type="NCBI Taxonomy" id="2571272"/>
    <lineage>
        <taxon>Bacteria</taxon>
        <taxon>Pseudomonadati</taxon>
        <taxon>Bacteroidota</taxon>
        <taxon>Sphingobacteriia</taxon>
        <taxon>Sphingobacteriales</taxon>
        <taxon>Sphingobacteriaceae</taxon>
        <taxon>Pedobacter</taxon>
    </lineage>
</organism>
<comment type="caution">
    <text evidence="1">The sequence shown here is derived from an EMBL/GenBank/DDBJ whole genome shotgun (WGS) entry which is preliminary data.</text>
</comment>
<protein>
    <submittedName>
        <fullName evidence="1">GNAT family N-acetyltransferase</fullName>
    </submittedName>
</protein>
<name>A0A4U1CFL7_9SPHI</name>
<dbReference type="InterPro" id="IPR016181">
    <property type="entry name" value="Acyl_CoA_acyltransferase"/>
</dbReference>
<dbReference type="Gene3D" id="3.40.630.30">
    <property type="match status" value="1"/>
</dbReference>
<reference evidence="1 2" key="1">
    <citation type="submission" date="2019-04" db="EMBL/GenBank/DDBJ databases">
        <title>Pedobacter sp. RP-3-15 sp. nov., isolated from Arctic soil.</title>
        <authorList>
            <person name="Dahal R.H."/>
            <person name="Kim D.-U."/>
        </authorList>
    </citation>
    <scope>NUCLEOTIDE SEQUENCE [LARGE SCALE GENOMIC DNA]</scope>
    <source>
        <strain evidence="1 2">RP-3-15</strain>
    </source>
</reference>
<dbReference type="AlphaFoldDB" id="A0A4U1CFL7"/>
<dbReference type="RefSeq" id="WP_136837713.1">
    <property type="nucleotide sequence ID" value="NZ_SWBQ01000007.1"/>
</dbReference>
<evidence type="ECO:0000313" key="1">
    <source>
        <dbReference type="EMBL" id="TKC03690.1"/>
    </source>
</evidence>
<dbReference type="OrthoDB" id="9785911at2"/>
<dbReference type="SUPFAM" id="SSF55729">
    <property type="entry name" value="Acyl-CoA N-acyltransferases (Nat)"/>
    <property type="match status" value="1"/>
</dbReference>
<proteinExistence type="predicted"/>
<evidence type="ECO:0000313" key="2">
    <source>
        <dbReference type="Proteomes" id="UP000307244"/>
    </source>
</evidence>
<keyword evidence="1" id="KW-0808">Transferase</keyword>
<dbReference type="EMBL" id="SWBQ01000007">
    <property type="protein sequence ID" value="TKC03690.1"/>
    <property type="molecule type" value="Genomic_DNA"/>
</dbReference>
<sequence>MSYRSRIVRNKMEWIRYIERALMYEAYHTWHYHSLNTEGEPLLFVFELAHVFVALPLIKRGIPDTNYFDLTSVYGYAGPVSNVDLSQLDALTVERFKSEFIDFMNEEKCVCVFSRLHPFLNQQVLLGPIGGVRDNGNTIYMDLKRSVDEQIANYHPRLARQIRHLRHAGLVIKEASDKTEIGIFTDMYNENMSRLHASSNYYFTEDYFEGLLNSTEFSAKLILIYKGIEITSGAIIFLSEHIIRNHLSATATEYLGDSPSKLLTDEISCMGRSTDAGIFHLGGGVGGKEDSLFQFKSYFSEQRKQDCIWCYVNNQHVYNELTFQVKGGVDSSPNFFPAYRRSTAKEVIKSV</sequence>
<gene>
    <name evidence="1" type="ORF">FA047_19195</name>
</gene>